<reference evidence="1" key="1">
    <citation type="submission" date="2021-02" db="EMBL/GenBank/DDBJ databases">
        <authorList>
            <person name="Han P."/>
        </authorList>
    </citation>
    <scope>NUCLEOTIDE SEQUENCE</scope>
    <source>
        <strain evidence="1">Nitrosomonas nitrosa 18-3D</strain>
    </source>
</reference>
<evidence type="ECO:0000313" key="2">
    <source>
        <dbReference type="Proteomes" id="UP000601736"/>
    </source>
</evidence>
<gene>
    <name evidence="1" type="ORF">NMYAN_40033</name>
</gene>
<comment type="caution">
    <text evidence="1">The sequence shown here is derived from an EMBL/GenBank/DDBJ whole genome shotgun (WGS) entry which is preliminary data.</text>
</comment>
<dbReference type="EMBL" id="CAJNAP010000034">
    <property type="protein sequence ID" value="CAE6511930.1"/>
    <property type="molecule type" value="Genomic_DNA"/>
</dbReference>
<proteinExistence type="predicted"/>
<accession>A0A8H9DC18</accession>
<organism evidence="1 2">
    <name type="scientific">Nitrosomonas nitrosa</name>
    <dbReference type="NCBI Taxonomy" id="52442"/>
    <lineage>
        <taxon>Bacteria</taxon>
        <taxon>Pseudomonadati</taxon>
        <taxon>Pseudomonadota</taxon>
        <taxon>Betaproteobacteria</taxon>
        <taxon>Nitrosomonadales</taxon>
        <taxon>Nitrosomonadaceae</taxon>
        <taxon>Nitrosomonas</taxon>
    </lineage>
</organism>
<protein>
    <submittedName>
        <fullName evidence="1">Uncharacterized protein</fullName>
    </submittedName>
</protein>
<dbReference type="Proteomes" id="UP000601736">
    <property type="component" value="Unassembled WGS sequence"/>
</dbReference>
<evidence type="ECO:0000313" key="1">
    <source>
        <dbReference type="EMBL" id="CAE6511930.1"/>
    </source>
</evidence>
<sequence length="47" mass="5318">MTDLLVNFSASGFIQWESISVTSQSTTLCMNYENRFDLPLSIKGRLC</sequence>
<name>A0A8H9DC18_9PROT</name>
<dbReference type="AlphaFoldDB" id="A0A8H9DC18"/>